<reference evidence="1" key="1">
    <citation type="submission" date="2021-01" db="EMBL/GenBank/DDBJ databases">
        <authorList>
            <consortium name="Genoscope - CEA"/>
            <person name="William W."/>
        </authorList>
    </citation>
    <scope>NUCLEOTIDE SEQUENCE</scope>
</reference>
<accession>A0A816I0Q2</accession>
<gene>
    <name evidence="1" type="ORF">DARMORV10_C03P09340.1</name>
</gene>
<evidence type="ECO:0000313" key="1">
    <source>
        <dbReference type="EMBL" id="CAF1697630.1"/>
    </source>
</evidence>
<protein>
    <submittedName>
        <fullName evidence="1">(rape) hypothetical protein</fullName>
    </submittedName>
</protein>
<name>A0A816I0Q2_BRANA</name>
<dbReference type="AlphaFoldDB" id="A0A816I0Q2"/>
<organism evidence="1">
    <name type="scientific">Brassica napus</name>
    <name type="common">Rape</name>
    <dbReference type="NCBI Taxonomy" id="3708"/>
    <lineage>
        <taxon>Eukaryota</taxon>
        <taxon>Viridiplantae</taxon>
        <taxon>Streptophyta</taxon>
        <taxon>Embryophyta</taxon>
        <taxon>Tracheophyta</taxon>
        <taxon>Spermatophyta</taxon>
        <taxon>Magnoliopsida</taxon>
        <taxon>eudicotyledons</taxon>
        <taxon>Gunneridae</taxon>
        <taxon>Pentapetalae</taxon>
        <taxon>rosids</taxon>
        <taxon>malvids</taxon>
        <taxon>Brassicales</taxon>
        <taxon>Brassicaceae</taxon>
        <taxon>Brassiceae</taxon>
        <taxon>Brassica</taxon>
    </lineage>
</organism>
<feature type="non-terminal residue" evidence="1">
    <location>
        <position position="1"/>
    </location>
</feature>
<sequence length="55" mass="6787">DEHRYLYRFEQHSKTENPELYYWKYLSKKKKLRFSNLFPPSILNPQSSCFKLLSS</sequence>
<dbReference type="EMBL" id="HG994367">
    <property type="protein sequence ID" value="CAF1697630.1"/>
    <property type="molecule type" value="Genomic_DNA"/>
</dbReference>
<dbReference type="Proteomes" id="UP001295469">
    <property type="component" value="Chromosome C03"/>
</dbReference>
<proteinExistence type="predicted"/>